<reference evidence="2" key="1">
    <citation type="submission" date="2022-05" db="EMBL/GenBank/DDBJ databases">
        <authorList>
            <person name="Colautti A."/>
            <person name="Iacumin L."/>
        </authorList>
    </citation>
    <scope>NUCLEOTIDE SEQUENCE</scope>
    <source>
        <strain evidence="2">DSM 30747</strain>
    </source>
</reference>
<dbReference type="EMBL" id="JAMKBI010000002">
    <property type="protein sequence ID" value="MCZ8532224.1"/>
    <property type="molecule type" value="Genomic_DNA"/>
</dbReference>
<evidence type="ECO:0000313" key="2">
    <source>
        <dbReference type="EMBL" id="MCZ8532224.1"/>
    </source>
</evidence>
<feature type="compositionally biased region" description="Basic and acidic residues" evidence="1">
    <location>
        <begin position="1"/>
        <end position="16"/>
    </location>
</feature>
<accession>A0A9X3L9V6</accession>
<evidence type="ECO:0000256" key="1">
    <source>
        <dbReference type="SAM" id="MobiDB-lite"/>
    </source>
</evidence>
<dbReference type="AlphaFoldDB" id="A0A9X3L9V6"/>
<feature type="compositionally biased region" description="Basic and acidic residues" evidence="1">
    <location>
        <begin position="26"/>
        <end position="39"/>
    </location>
</feature>
<dbReference type="RefSeq" id="WP_139175943.1">
    <property type="nucleotide sequence ID" value="NZ_JAMKBI010000002.1"/>
</dbReference>
<evidence type="ECO:0000313" key="3">
    <source>
        <dbReference type="Proteomes" id="UP001152172"/>
    </source>
</evidence>
<keyword evidence="3" id="KW-1185">Reference proteome</keyword>
<protein>
    <submittedName>
        <fullName evidence="2">YfhE family protein</fullName>
    </submittedName>
</protein>
<dbReference type="Pfam" id="PF14152">
    <property type="entry name" value="YfhE"/>
    <property type="match status" value="1"/>
</dbReference>
<gene>
    <name evidence="2" type="ORF">M9R61_02535</name>
</gene>
<dbReference type="InterPro" id="IPR025437">
    <property type="entry name" value="YfhE-like"/>
</dbReference>
<organism evidence="2 3">
    <name type="scientific">Psychrobacillus psychrodurans</name>
    <dbReference type="NCBI Taxonomy" id="126157"/>
    <lineage>
        <taxon>Bacteria</taxon>
        <taxon>Bacillati</taxon>
        <taxon>Bacillota</taxon>
        <taxon>Bacilli</taxon>
        <taxon>Bacillales</taxon>
        <taxon>Bacillaceae</taxon>
        <taxon>Psychrobacillus</taxon>
    </lineage>
</organism>
<feature type="region of interest" description="Disordered" evidence="1">
    <location>
        <begin position="1"/>
        <end position="45"/>
    </location>
</feature>
<dbReference type="Proteomes" id="UP001152172">
    <property type="component" value="Unassembled WGS sequence"/>
</dbReference>
<name>A0A9X3L9V6_9BACI</name>
<comment type="caution">
    <text evidence="2">The sequence shown here is derived from an EMBL/GenBank/DDBJ whole genome shotgun (WGS) entry which is preliminary data.</text>
</comment>
<proteinExistence type="predicted"/>
<sequence length="45" mass="5394">MKDRKQPHEKFTKKDNGLSSMQEVIYPKEFKRADEESTKKNPIKK</sequence>